<protein>
    <submittedName>
        <fullName evidence="3">Addiction module antidote protein, HigA family</fullName>
    </submittedName>
</protein>
<sequence length="100" mass="11152">MATSGTREPIHPGFVLRTEFLEPLGITAYALGRAIGVDLRRVYAIVKEERTISVDTGLRLSRALGVDQMYWINLQARYDAQVAAEELTDELNSIECLIAK</sequence>
<dbReference type="InterPro" id="IPR010982">
    <property type="entry name" value="Lambda_DNA-bd_dom_sf"/>
</dbReference>
<dbReference type="Gene3D" id="1.10.260.40">
    <property type="entry name" value="lambda repressor-like DNA-binding domains"/>
    <property type="match status" value="1"/>
</dbReference>
<dbReference type="PANTHER" id="PTHR36924">
    <property type="entry name" value="ANTITOXIN HIGA-1"/>
    <property type="match status" value="1"/>
</dbReference>
<keyword evidence="1" id="KW-0238">DNA-binding</keyword>
<name>A0A1S1LI36_MYCCH</name>
<feature type="domain" description="HTH cro/C1-type" evidence="2">
    <location>
        <begin position="24"/>
        <end position="71"/>
    </location>
</feature>
<dbReference type="Proteomes" id="UP000180043">
    <property type="component" value="Unassembled WGS sequence"/>
</dbReference>
<organism evidence="3 4">
    <name type="scientific">Mycobacteroides chelonae</name>
    <name type="common">Mycobacterium chelonae</name>
    <dbReference type="NCBI Taxonomy" id="1774"/>
    <lineage>
        <taxon>Bacteria</taxon>
        <taxon>Bacillati</taxon>
        <taxon>Actinomycetota</taxon>
        <taxon>Actinomycetes</taxon>
        <taxon>Mycobacteriales</taxon>
        <taxon>Mycobacteriaceae</taxon>
        <taxon>Mycobacteroides</taxon>
    </lineage>
</organism>
<evidence type="ECO:0000313" key="3">
    <source>
        <dbReference type="EMBL" id="OHU47449.1"/>
    </source>
</evidence>
<dbReference type="InterPro" id="IPR001387">
    <property type="entry name" value="Cro/C1-type_HTH"/>
</dbReference>
<dbReference type="AlphaFoldDB" id="A0A1S1LI36"/>
<dbReference type="InterPro" id="IPR013430">
    <property type="entry name" value="Toxin_antidote_HigA"/>
</dbReference>
<dbReference type="RefSeq" id="WP_070948067.1">
    <property type="nucleotide sequence ID" value="NZ_MLIQ01000042.1"/>
</dbReference>
<proteinExistence type="predicted"/>
<accession>A0A1S1LI36</accession>
<dbReference type="Pfam" id="PF01381">
    <property type="entry name" value="HTH_3"/>
    <property type="match status" value="1"/>
</dbReference>
<dbReference type="GO" id="GO:0003677">
    <property type="term" value="F:DNA binding"/>
    <property type="evidence" value="ECO:0007669"/>
    <property type="project" value="UniProtKB-KW"/>
</dbReference>
<gene>
    <name evidence="3" type="ORF">BKG82_27685</name>
</gene>
<evidence type="ECO:0000259" key="2">
    <source>
        <dbReference type="PROSITE" id="PS50943"/>
    </source>
</evidence>
<dbReference type="SUPFAM" id="SSF47413">
    <property type="entry name" value="lambda repressor-like DNA-binding domains"/>
    <property type="match status" value="1"/>
</dbReference>
<dbReference type="NCBIfam" id="TIGR02607">
    <property type="entry name" value="antidote_HigA"/>
    <property type="match status" value="1"/>
</dbReference>
<evidence type="ECO:0000256" key="1">
    <source>
        <dbReference type="ARBA" id="ARBA00023125"/>
    </source>
</evidence>
<comment type="caution">
    <text evidence="3">The sequence shown here is derived from an EMBL/GenBank/DDBJ whole genome shotgun (WGS) entry which is preliminary data.</text>
</comment>
<dbReference type="EMBL" id="MLIQ01000042">
    <property type="protein sequence ID" value="OHU47449.1"/>
    <property type="molecule type" value="Genomic_DNA"/>
</dbReference>
<evidence type="ECO:0000313" key="4">
    <source>
        <dbReference type="Proteomes" id="UP000180043"/>
    </source>
</evidence>
<dbReference type="PANTHER" id="PTHR36924:SF1">
    <property type="entry name" value="ANTITOXIN HIGA-1"/>
    <property type="match status" value="1"/>
</dbReference>
<dbReference type="CDD" id="cd00093">
    <property type="entry name" value="HTH_XRE"/>
    <property type="match status" value="1"/>
</dbReference>
<reference evidence="3 4" key="1">
    <citation type="submission" date="2016-10" db="EMBL/GenBank/DDBJ databases">
        <title>Evaluation of Human, Veterinary and Environmental Mycobacterium chelonae Isolates by Core Genome Phylogenomic Analysis, Targeted Gene Comparison, and Anti-microbial Susceptibility Patterns: A Tale of Mistaken Identities.</title>
        <authorList>
            <person name="Fogelson S.B."/>
            <person name="Camus A.C."/>
            <person name="Lorenz W."/>
            <person name="Vasireddy R."/>
            <person name="Vasireddy S."/>
            <person name="Smith T."/>
            <person name="Brown-Elliott B.A."/>
            <person name="Wallace R.J.Jr."/>
            <person name="Hasan N.A."/>
            <person name="Reischl U."/>
            <person name="Sanchez S."/>
        </authorList>
    </citation>
    <scope>NUCLEOTIDE SEQUENCE [LARGE SCALE GENOMIC DNA]</scope>
    <source>
        <strain evidence="3 4">15515</strain>
    </source>
</reference>
<dbReference type="PROSITE" id="PS50943">
    <property type="entry name" value="HTH_CROC1"/>
    <property type="match status" value="1"/>
</dbReference>